<dbReference type="EMBL" id="CADEAL010001764">
    <property type="protein sequence ID" value="CAB1435346.1"/>
    <property type="molecule type" value="Genomic_DNA"/>
</dbReference>
<protein>
    <submittedName>
        <fullName evidence="2">Uncharacterized protein</fullName>
    </submittedName>
</protein>
<feature type="compositionally biased region" description="Basic and acidic residues" evidence="1">
    <location>
        <begin position="111"/>
        <end position="120"/>
    </location>
</feature>
<gene>
    <name evidence="2" type="ORF">PLEPLA_LOCUS23429</name>
</gene>
<evidence type="ECO:0000313" key="2">
    <source>
        <dbReference type="EMBL" id="CAB1435346.1"/>
    </source>
</evidence>
<organism evidence="2 3">
    <name type="scientific">Pleuronectes platessa</name>
    <name type="common">European plaice</name>
    <dbReference type="NCBI Taxonomy" id="8262"/>
    <lineage>
        <taxon>Eukaryota</taxon>
        <taxon>Metazoa</taxon>
        <taxon>Chordata</taxon>
        <taxon>Craniata</taxon>
        <taxon>Vertebrata</taxon>
        <taxon>Euteleostomi</taxon>
        <taxon>Actinopterygii</taxon>
        <taxon>Neopterygii</taxon>
        <taxon>Teleostei</taxon>
        <taxon>Neoteleostei</taxon>
        <taxon>Acanthomorphata</taxon>
        <taxon>Carangaria</taxon>
        <taxon>Pleuronectiformes</taxon>
        <taxon>Pleuronectoidei</taxon>
        <taxon>Pleuronectidae</taxon>
        <taxon>Pleuronectes</taxon>
    </lineage>
</organism>
<evidence type="ECO:0000313" key="3">
    <source>
        <dbReference type="Proteomes" id="UP001153269"/>
    </source>
</evidence>
<reference evidence="2" key="1">
    <citation type="submission" date="2020-03" db="EMBL/GenBank/DDBJ databases">
        <authorList>
            <person name="Weist P."/>
        </authorList>
    </citation>
    <scope>NUCLEOTIDE SEQUENCE</scope>
</reference>
<dbReference type="Proteomes" id="UP001153269">
    <property type="component" value="Unassembled WGS sequence"/>
</dbReference>
<comment type="caution">
    <text evidence="2">The sequence shown here is derived from an EMBL/GenBank/DDBJ whole genome shotgun (WGS) entry which is preliminary data.</text>
</comment>
<accession>A0A9N7UMV2</accession>
<sequence>MKTPNLLHLRGANLSIAGETRTCERPPSLPAGRSWSRQTPVTTLCPSSPPHLFTSSRPSRAAVALIDFLKKSKQCVNLSEKPGMPRQARKNHVKLPETPTNRFEQQEDDWTEGRRTREDF</sequence>
<dbReference type="AlphaFoldDB" id="A0A9N7UMV2"/>
<evidence type="ECO:0000256" key="1">
    <source>
        <dbReference type="SAM" id="MobiDB-lite"/>
    </source>
</evidence>
<name>A0A9N7UMV2_PLEPL</name>
<keyword evidence="3" id="KW-1185">Reference proteome</keyword>
<feature type="region of interest" description="Disordered" evidence="1">
    <location>
        <begin position="79"/>
        <end position="120"/>
    </location>
</feature>
<proteinExistence type="predicted"/>
<feature type="region of interest" description="Disordered" evidence="1">
    <location>
        <begin position="21"/>
        <end position="40"/>
    </location>
</feature>